<dbReference type="GO" id="GO:0016798">
    <property type="term" value="F:hydrolase activity, acting on glycosyl bonds"/>
    <property type="evidence" value="ECO:0007669"/>
    <property type="project" value="UniProtKB-KW"/>
</dbReference>
<dbReference type="AlphaFoldDB" id="A0AAV8WLW1"/>
<dbReference type="InterPro" id="IPR049166">
    <property type="entry name" value="GH39_cat"/>
</dbReference>
<comment type="caution">
    <text evidence="4">The sequence shown here is derived from an EMBL/GenBank/DDBJ whole genome shotgun (WGS) entry which is preliminary data.</text>
</comment>
<reference evidence="4" key="1">
    <citation type="journal article" date="2023" name="Insect Mol. Biol.">
        <title>Genome sequencing provides insights into the evolution of gene families encoding plant cell wall-degrading enzymes in longhorned beetles.</title>
        <authorList>
            <person name="Shin N.R."/>
            <person name="Okamura Y."/>
            <person name="Kirsch R."/>
            <person name="Pauchet Y."/>
        </authorList>
    </citation>
    <scope>NUCLEOTIDE SEQUENCE</scope>
    <source>
        <strain evidence="4">RBIC_L_NR</strain>
    </source>
</reference>
<name>A0AAV8WLW1_9CUCU</name>
<gene>
    <name evidence="4" type="ORF">NQ314_020214</name>
</gene>
<sequence>MALLSFLGDESLEEEATESDPLLTTIATRCKHGKGSFVSVIMGYGNESHVDTGRVKIVNVVFKNLLSCDWKFLVYRLDNINTNPYMVWQSFNSPVFPSEYERSKIREAEVTPENNVICD</sequence>
<dbReference type="Proteomes" id="UP001162156">
    <property type="component" value="Unassembled WGS sequence"/>
</dbReference>
<dbReference type="Gene3D" id="2.60.40.1500">
    <property type="entry name" value="Glycosyl hydrolase domain, family 39"/>
    <property type="match status" value="1"/>
</dbReference>
<protein>
    <recommendedName>
        <fullName evidence="3">Glycosyl hydrolases family 39 N-terminal catalytic domain-containing protein</fullName>
    </recommendedName>
</protein>
<keyword evidence="2" id="KW-0326">Glycosidase</keyword>
<keyword evidence="1" id="KW-0378">Hydrolase</keyword>
<evidence type="ECO:0000256" key="2">
    <source>
        <dbReference type="ARBA" id="ARBA00023295"/>
    </source>
</evidence>
<dbReference type="SUPFAM" id="SSF51011">
    <property type="entry name" value="Glycosyl hydrolase domain"/>
    <property type="match status" value="1"/>
</dbReference>
<evidence type="ECO:0000256" key="1">
    <source>
        <dbReference type="ARBA" id="ARBA00022801"/>
    </source>
</evidence>
<feature type="domain" description="Glycosyl hydrolases family 39 N-terminal catalytic" evidence="3">
    <location>
        <begin position="1"/>
        <end position="109"/>
    </location>
</feature>
<evidence type="ECO:0000313" key="4">
    <source>
        <dbReference type="EMBL" id="KAJ8927333.1"/>
    </source>
</evidence>
<dbReference type="Pfam" id="PF01229">
    <property type="entry name" value="Glyco_hydro_39"/>
    <property type="match status" value="1"/>
</dbReference>
<evidence type="ECO:0000259" key="3">
    <source>
        <dbReference type="Pfam" id="PF01229"/>
    </source>
</evidence>
<dbReference type="EMBL" id="JANEYF010005677">
    <property type="protein sequence ID" value="KAJ8927333.1"/>
    <property type="molecule type" value="Genomic_DNA"/>
</dbReference>
<organism evidence="4 5">
    <name type="scientific">Rhamnusium bicolor</name>
    <dbReference type="NCBI Taxonomy" id="1586634"/>
    <lineage>
        <taxon>Eukaryota</taxon>
        <taxon>Metazoa</taxon>
        <taxon>Ecdysozoa</taxon>
        <taxon>Arthropoda</taxon>
        <taxon>Hexapoda</taxon>
        <taxon>Insecta</taxon>
        <taxon>Pterygota</taxon>
        <taxon>Neoptera</taxon>
        <taxon>Endopterygota</taxon>
        <taxon>Coleoptera</taxon>
        <taxon>Polyphaga</taxon>
        <taxon>Cucujiformia</taxon>
        <taxon>Chrysomeloidea</taxon>
        <taxon>Cerambycidae</taxon>
        <taxon>Lepturinae</taxon>
        <taxon>Rhagiini</taxon>
        <taxon>Rhamnusium</taxon>
    </lineage>
</organism>
<keyword evidence="5" id="KW-1185">Reference proteome</keyword>
<evidence type="ECO:0000313" key="5">
    <source>
        <dbReference type="Proteomes" id="UP001162156"/>
    </source>
</evidence>
<accession>A0AAV8WLW1</accession>
<proteinExistence type="predicted"/>